<gene>
    <name evidence="1" type="ORF">LTR37_000122</name>
</gene>
<name>A0ACC3NZL2_9PEZI</name>
<accession>A0ACC3NZL2</accession>
<evidence type="ECO:0000313" key="2">
    <source>
        <dbReference type="Proteomes" id="UP001281147"/>
    </source>
</evidence>
<reference evidence="1" key="1">
    <citation type="submission" date="2023-07" db="EMBL/GenBank/DDBJ databases">
        <title>Black Yeasts Isolated from many extreme environments.</title>
        <authorList>
            <person name="Coleine C."/>
            <person name="Stajich J.E."/>
            <person name="Selbmann L."/>
        </authorList>
    </citation>
    <scope>NUCLEOTIDE SEQUENCE</scope>
    <source>
        <strain evidence="1">CCFEE 5714</strain>
    </source>
</reference>
<organism evidence="1 2">
    <name type="scientific">Vermiconidia calcicola</name>
    <dbReference type="NCBI Taxonomy" id="1690605"/>
    <lineage>
        <taxon>Eukaryota</taxon>
        <taxon>Fungi</taxon>
        <taxon>Dikarya</taxon>
        <taxon>Ascomycota</taxon>
        <taxon>Pezizomycotina</taxon>
        <taxon>Dothideomycetes</taxon>
        <taxon>Dothideomycetidae</taxon>
        <taxon>Mycosphaerellales</taxon>
        <taxon>Extremaceae</taxon>
        <taxon>Vermiconidia</taxon>
    </lineage>
</organism>
<dbReference type="Proteomes" id="UP001281147">
    <property type="component" value="Unassembled WGS sequence"/>
</dbReference>
<sequence length="161" mass="17327">MPATDKEIVLITGANTGIGFQLAKVLLRDHGDRLYLLIGSRNASKGEAAVRELHDQGLIACETLHIEVTSDESLSNAAKTIEQKFGKLDVLHVNAGIAPETETFQEDPSYPFSQLFKTCFDTNVAGAAQTAQIFAPLLSKAESPRLIFMSSALGSLEINHG</sequence>
<proteinExistence type="predicted"/>
<evidence type="ECO:0000313" key="1">
    <source>
        <dbReference type="EMBL" id="KAK3725974.1"/>
    </source>
</evidence>
<protein>
    <submittedName>
        <fullName evidence="1">Uncharacterized protein</fullName>
    </submittedName>
</protein>
<keyword evidence="2" id="KW-1185">Reference proteome</keyword>
<dbReference type="EMBL" id="JAUTXU010000001">
    <property type="protein sequence ID" value="KAK3725974.1"/>
    <property type="molecule type" value="Genomic_DNA"/>
</dbReference>
<comment type="caution">
    <text evidence="1">The sequence shown here is derived from an EMBL/GenBank/DDBJ whole genome shotgun (WGS) entry which is preliminary data.</text>
</comment>